<dbReference type="STRING" id="452637.Oter_3869"/>
<dbReference type="EMBL" id="CP001032">
    <property type="protein sequence ID" value="ACB77143.1"/>
    <property type="molecule type" value="Genomic_DNA"/>
</dbReference>
<gene>
    <name evidence="4" type="ordered locus">Oter_3869</name>
</gene>
<dbReference type="HOGENOM" id="CLU_328683_0_0_0"/>
<dbReference type="InterPro" id="IPR006860">
    <property type="entry name" value="FecR"/>
</dbReference>
<feature type="domain" description="FecR protein" evidence="3">
    <location>
        <begin position="66"/>
        <end position="174"/>
    </location>
</feature>
<feature type="chain" id="PRO_5002772923" description="FecR protein domain-containing protein" evidence="2">
    <location>
        <begin position="23"/>
        <end position="874"/>
    </location>
</feature>
<dbReference type="eggNOG" id="COG4254">
    <property type="taxonomic scope" value="Bacteria"/>
</dbReference>
<evidence type="ECO:0000256" key="1">
    <source>
        <dbReference type="SAM" id="MobiDB-lite"/>
    </source>
</evidence>
<sequence>MKLPPLFCFLGLLLSAQSVGFAALGRQNNILGKFVVTSVNGTATCVSDGRILELKKGDAILARGAVITTAPKSNVVLVFSNGTGVYTDESTTLRIERFEQEFFAPNNNLRVEPSNSTTMAKLTNGRVIISTPRLLSATVMNYQTPHASVMVRGEKILIEASDKQTHVAMIAGNATVNPRDTRGNFVAVGKRLVTGQEAFVKPTINASDPDAPASVDVSNPAAPAAAPNAAPAAKTAAPAPAAPAPTAPQAVVLSLSGTASTRAADSSQETALTAGALLAENSIVITGDASEVHLQPFVGAIATVQPNSVVQIERLSVPTAPAAKRSVTLALRAGGVVSMIDPARRFTNEYQVRTPQGLAEAHGTAFAASLAHGGFSLAATADTVSFTTTSGTHYQISAGNVVVTGPGRDPQPPVPLAQAVAGDPAFRTVIEDAFSTAVSLTRNNVGSLPAGSSLNLLTKITASAAAALPDQAERFVTEALNAIAAPSSPMVTQAGPSVGAVIHAITAAVPGRAPALAAAAARAFPSQAAAIAAAAAKAAPAQAAQITLSVIGAVAQPDPASGVSASSLQTAATVAAAVTSSTVNQAGPIAAAALQAVLQNGAARTSDTTARQAALIAATVTRAAPGQAIQVARAMMQALTQELTEATPQTLARMSALLAGSIIAVVPPQAQPVATAVMRFLVEAYPNVSSGAMAEIAGLVAGTAGQIVPDRAAEVAAGVADVLGVTADLLQASVTRSVDLTGQIVAEIIGITQESAVAFQHSTAAANSLVAGLQLAESPMLAGAALGEASGLASAVEDPTRTELNAATSIIITQFDPEQVAELTSDLEAAQTAQTTVQFYTESTSDGGTTVRPAPTIPRTIPVETTASPSTAGF</sequence>
<proteinExistence type="predicted"/>
<feature type="compositionally biased region" description="Polar residues" evidence="1">
    <location>
        <begin position="863"/>
        <end position="874"/>
    </location>
</feature>
<dbReference type="RefSeq" id="WP_012376672.1">
    <property type="nucleotide sequence ID" value="NC_010571.1"/>
</dbReference>
<dbReference type="Proteomes" id="UP000007013">
    <property type="component" value="Chromosome"/>
</dbReference>
<evidence type="ECO:0000256" key="2">
    <source>
        <dbReference type="SAM" id="SignalP"/>
    </source>
</evidence>
<keyword evidence="2" id="KW-0732">Signal</keyword>
<evidence type="ECO:0000313" key="4">
    <source>
        <dbReference type="EMBL" id="ACB77143.1"/>
    </source>
</evidence>
<dbReference type="KEGG" id="ote:Oter_3869"/>
<dbReference type="Pfam" id="PF04773">
    <property type="entry name" value="FecR"/>
    <property type="match status" value="1"/>
</dbReference>
<dbReference type="PANTHER" id="PTHR38731:SF1">
    <property type="entry name" value="FECR PROTEIN DOMAIN-CONTAINING PROTEIN"/>
    <property type="match status" value="1"/>
</dbReference>
<accession>B1ZZ71</accession>
<feature type="region of interest" description="Disordered" evidence="1">
    <location>
        <begin position="841"/>
        <end position="874"/>
    </location>
</feature>
<dbReference type="OrthoDB" id="191412at2"/>
<name>B1ZZ71_OPITP</name>
<dbReference type="AlphaFoldDB" id="B1ZZ71"/>
<organism evidence="4 5">
    <name type="scientific">Opitutus terrae (strain DSM 11246 / JCM 15787 / PB90-1)</name>
    <dbReference type="NCBI Taxonomy" id="452637"/>
    <lineage>
        <taxon>Bacteria</taxon>
        <taxon>Pseudomonadati</taxon>
        <taxon>Verrucomicrobiota</taxon>
        <taxon>Opitutia</taxon>
        <taxon>Opitutales</taxon>
        <taxon>Opitutaceae</taxon>
        <taxon>Opitutus</taxon>
    </lineage>
</organism>
<protein>
    <recommendedName>
        <fullName evidence="3">FecR protein domain-containing protein</fullName>
    </recommendedName>
</protein>
<evidence type="ECO:0000259" key="3">
    <source>
        <dbReference type="Pfam" id="PF04773"/>
    </source>
</evidence>
<dbReference type="PANTHER" id="PTHR38731">
    <property type="entry name" value="LIPL45-RELATED LIPOPROTEIN-RELATED"/>
    <property type="match status" value="1"/>
</dbReference>
<feature type="compositionally biased region" description="Low complexity" evidence="1">
    <location>
        <begin position="211"/>
        <end position="229"/>
    </location>
</feature>
<keyword evidence="5" id="KW-1185">Reference proteome</keyword>
<reference evidence="4 5" key="1">
    <citation type="journal article" date="2011" name="J. Bacteriol.">
        <title>Genome sequence of the verrucomicrobium Opitutus terrae PB90-1, an abundant inhabitant of rice paddy soil ecosystems.</title>
        <authorList>
            <person name="van Passel M.W."/>
            <person name="Kant R."/>
            <person name="Palva A."/>
            <person name="Copeland A."/>
            <person name="Lucas S."/>
            <person name="Lapidus A."/>
            <person name="Glavina del Rio T."/>
            <person name="Pitluck S."/>
            <person name="Goltsman E."/>
            <person name="Clum A."/>
            <person name="Sun H."/>
            <person name="Schmutz J."/>
            <person name="Larimer F.W."/>
            <person name="Land M.L."/>
            <person name="Hauser L."/>
            <person name="Kyrpides N."/>
            <person name="Mikhailova N."/>
            <person name="Richardson P.P."/>
            <person name="Janssen P.H."/>
            <person name="de Vos W.M."/>
            <person name="Smidt H."/>
        </authorList>
    </citation>
    <scope>NUCLEOTIDE SEQUENCE [LARGE SCALE GENOMIC DNA]</scope>
    <source>
        <strain evidence="5">DSM 11246 / JCM 15787 / PB90-1</strain>
    </source>
</reference>
<feature type="region of interest" description="Disordered" evidence="1">
    <location>
        <begin position="203"/>
        <end position="229"/>
    </location>
</feature>
<feature type="signal peptide" evidence="2">
    <location>
        <begin position="1"/>
        <end position="22"/>
    </location>
</feature>
<evidence type="ECO:0000313" key="5">
    <source>
        <dbReference type="Proteomes" id="UP000007013"/>
    </source>
</evidence>